<comment type="caution">
    <text evidence="4">The sequence shown here is derived from an EMBL/GenBank/DDBJ whole genome shotgun (WGS) entry which is preliminary data.</text>
</comment>
<keyword evidence="1" id="KW-0812">Transmembrane</keyword>
<sequence>MARNVYPAPEKPPRRRTGGWFTAIAVAIPTLIFVGLGLQSGVSAKTDGPVPTPPLLVSDNSRYFLDAAGEPFFWMADTAWSLPINLTRDEVVTYLDIRNAQGFNVIQTVAIFNQAGGPGPNRYDDWPYDKTLSQLAVTDGADPNDPGQYDYWDHLDFIVDQANIRGIRVAVVPVWAHGQVGDLVTHDNAAEYGRFIGARYRDRKVIWVLGGDAAANGHEDVWRALARGIALGLTGKENYQGSAMTYHPIGGTSATHWFRGDPWLTFDMIQGGHCLRYNERRDLLRAAYETAPTRPFLDGEPIYSGHPYCWDQEPEGYSTPIDVRRDAYWAVFAGAAGHTYGDHAVWQFSGSTGRSSELGAVGEWRSAMEDEAAWQMRNLVSLVHSYPWWKGSPDNGRIVKSVRSGGARLQAMSAADRSYALIYSPDGEEFEADIATVVDPRAQLSWFDPRSGARTPLGALEAGKVSYTPPSNEDWVLVADANP</sequence>
<evidence type="ECO:0000259" key="3">
    <source>
        <dbReference type="Pfam" id="PF13204"/>
    </source>
</evidence>
<gene>
    <name evidence="4" type="ORF">QYF68_01875</name>
</gene>
<dbReference type="RefSeq" id="WP_208673266.1">
    <property type="nucleotide sequence ID" value="NZ_CP070380.1"/>
</dbReference>
<dbReference type="EMBL" id="JAUHTC010000007">
    <property type="protein sequence ID" value="MDN4516572.1"/>
    <property type="molecule type" value="Genomic_DNA"/>
</dbReference>
<dbReference type="Proteomes" id="UP001172687">
    <property type="component" value="Unassembled WGS sequence"/>
</dbReference>
<feature type="transmembrane region" description="Helical" evidence="1">
    <location>
        <begin position="20"/>
        <end position="38"/>
    </location>
</feature>
<dbReference type="InterPro" id="IPR017853">
    <property type="entry name" value="GH"/>
</dbReference>
<dbReference type="InterPro" id="IPR025277">
    <property type="entry name" value="Apiosidase-like_cat_dom"/>
</dbReference>
<dbReference type="PANTHER" id="PTHR37836:SF3">
    <property type="entry name" value="ENDOGLUCANASE"/>
    <property type="match status" value="1"/>
</dbReference>
<dbReference type="InterPro" id="IPR024749">
    <property type="entry name" value="Collagen-bd_put"/>
</dbReference>
<keyword evidence="1" id="KW-1133">Transmembrane helix</keyword>
<dbReference type="PANTHER" id="PTHR37836">
    <property type="entry name" value="LMO1036 PROTEIN"/>
    <property type="match status" value="1"/>
</dbReference>
<evidence type="ECO:0000313" key="4">
    <source>
        <dbReference type="EMBL" id="MDN4516572.1"/>
    </source>
</evidence>
<feature type="domain" description="Apiosidase-like catalytic" evidence="3">
    <location>
        <begin position="58"/>
        <end position="390"/>
    </location>
</feature>
<dbReference type="Pfam" id="PF12904">
    <property type="entry name" value="Collagen_bind_2"/>
    <property type="match status" value="1"/>
</dbReference>
<evidence type="ECO:0000313" key="5">
    <source>
        <dbReference type="Proteomes" id="UP001172687"/>
    </source>
</evidence>
<reference evidence="4" key="1">
    <citation type="submission" date="2023-07" db="EMBL/GenBank/DDBJ databases">
        <title>Degradation of tert-butanol by M. austroafricanum TBA100.</title>
        <authorList>
            <person name="Helbich S."/>
            <person name="Vainshtein Y."/>
        </authorList>
    </citation>
    <scope>NUCLEOTIDE SEQUENCE</scope>
    <source>
        <strain evidence="4">TBA100</strain>
    </source>
</reference>
<organism evidence="4 5">
    <name type="scientific">Mycolicibacterium austroafricanum</name>
    <name type="common">Mycobacterium austroafricanum</name>
    <dbReference type="NCBI Taxonomy" id="39687"/>
    <lineage>
        <taxon>Bacteria</taxon>
        <taxon>Bacillati</taxon>
        <taxon>Actinomycetota</taxon>
        <taxon>Actinomycetes</taxon>
        <taxon>Mycobacteriales</taxon>
        <taxon>Mycobacteriaceae</taxon>
        <taxon>Mycolicibacterium</taxon>
    </lineage>
</organism>
<evidence type="ECO:0000259" key="2">
    <source>
        <dbReference type="Pfam" id="PF12904"/>
    </source>
</evidence>
<evidence type="ECO:0000256" key="1">
    <source>
        <dbReference type="SAM" id="Phobius"/>
    </source>
</evidence>
<accession>A0ABT8H8H4</accession>
<name>A0ABT8H8H4_MYCAO</name>
<dbReference type="Pfam" id="PF13204">
    <property type="entry name" value="Apiosidase"/>
    <property type="match status" value="1"/>
</dbReference>
<dbReference type="GO" id="GO:0016787">
    <property type="term" value="F:hydrolase activity"/>
    <property type="evidence" value="ECO:0007669"/>
    <property type="project" value="UniProtKB-KW"/>
</dbReference>
<keyword evidence="1" id="KW-0472">Membrane</keyword>
<keyword evidence="4" id="KW-0378">Hydrolase</keyword>
<proteinExistence type="predicted"/>
<protein>
    <submittedName>
        <fullName evidence="4">Glycoside hydrolase family 140 protein</fullName>
    </submittedName>
</protein>
<dbReference type="SUPFAM" id="SSF51445">
    <property type="entry name" value="(Trans)glycosidases"/>
    <property type="match status" value="1"/>
</dbReference>
<dbReference type="Gene3D" id="3.20.20.80">
    <property type="entry name" value="Glycosidases"/>
    <property type="match status" value="1"/>
</dbReference>
<feature type="domain" description="Putative collagen-binding" evidence="2">
    <location>
        <begin position="393"/>
        <end position="480"/>
    </location>
</feature>
<keyword evidence="5" id="KW-1185">Reference proteome</keyword>